<keyword evidence="4" id="KW-1185">Reference proteome</keyword>
<evidence type="ECO:0000313" key="3">
    <source>
        <dbReference type="EMBL" id="SFC94148.1"/>
    </source>
</evidence>
<accession>A0A1I1NFA6</accession>
<dbReference type="PANTHER" id="PTHR11060">
    <property type="entry name" value="PROTEIN MEMO1"/>
    <property type="match status" value="1"/>
</dbReference>
<dbReference type="AlphaFoldDB" id="A0A1I1NFA6"/>
<name>A0A1I1NFA6_9GAMM</name>
<organism evidence="3 4">
    <name type="scientific">Thiohalospira halophila DSM 15071</name>
    <dbReference type="NCBI Taxonomy" id="1123397"/>
    <lineage>
        <taxon>Bacteria</taxon>
        <taxon>Pseudomonadati</taxon>
        <taxon>Pseudomonadota</taxon>
        <taxon>Gammaproteobacteria</taxon>
        <taxon>Thiohalospirales</taxon>
        <taxon>Thiohalospiraceae</taxon>
        <taxon>Thiohalospira</taxon>
    </lineage>
</organism>
<dbReference type="HAMAP" id="MF_00055">
    <property type="entry name" value="MEMO1"/>
    <property type="match status" value="1"/>
</dbReference>
<gene>
    <name evidence="3" type="ORF">SAMN05660831_00168</name>
</gene>
<protein>
    <recommendedName>
        <fullName evidence="2">MEMO1 family protein SAMN05660831_00168</fullName>
    </recommendedName>
</protein>
<dbReference type="Gene3D" id="3.40.830.10">
    <property type="entry name" value="LigB-like"/>
    <property type="match status" value="1"/>
</dbReference>
<dbReference type="CDD" id="cd07361">
    <property type="entry name" value="MEMO_like"/>
    <property type="match status" value="1"/>
</dbReference>
<dbReference type="Pfam" id="PF01875">
    <property type="entry name" value="Memo"/>
    <property type="match status" value="1"/>
</dbReference>
<sequence>MMDKGTEPRIRQPAVAGMFYPDDADALRSMVRDYLAEASAPTGEPPKAIIAPHAGLPYSGPVAATAYRTVAPLKETVRRVVLLGPSHRVPFRGLAAPDAEQLRTPLGDIPVDTDALAEIAELPDVGMLDAAHAAEHSLEVQLPFLQEVLGDFRIVPLVVGDADPDTVAAVLERLWGGPETLIVISSDLSHFHDYATANRIDEATAQAIATLHPERVDHEGACGFHPVRGLLTSARNHGLTGEVLDRRNSGDTAGPRDQVVGYGAFAFHEPEPAHG</sequence>
<evidence type="ECO:0000256" key="2">
    <source>
        <dbReference type="HAMAP-Rule" id="MF_00055"/>
    </source>
</evidence>
<dbReference type="NCBIfam" id="TIGR04336">
    <property type="entry name" value="AmmeMemoSam_B"/>
    <property type="match status" value="1"/>
</dbReference>
<dbReference type="InterPro" id="IPR002737">
    <property type="entry name" value="MEMO1_fam"/>
</dbReference>
<dbReference type="STRING" id="1123397.SAMN05660831_00168"/>
<dbReference type="PANTHER" id="PTHR11060:SF0">
    <property type="entry name" value="PROTEIN MEMO1"/>
    <property type="match status" value="1"/>
</dbReference>
<dbReference type="EMBL" id="FOMJ01000001">
    <property type="protein sequence ID" value="SFC94148.1"/>
    <property type="molecule type" value="Genomic_DNA"/>
</dbReference>
<evidence type="ECO:0000256" key="1">
    <source>
        <dbReference type="ARBA" id="ARBA00006315"/>
    </source>
</evidence>
<proteinExistence type="inferred from homology"/>
<dbReference type="Proteomes" id="UP000198611">
    <property type="component" value="Unassembled WGS sequence"/>
</dbReference>
<evidence type="ECO:0000313" key="4">
    <source>
        <dbReference type="Proteomes" id="UP000198611"/>
    </source>
</evidence>
<comment type="similarity">
    <text evidence="1 2">Belongs to the MEMO1 family.</text>
</comment>
<reference evidence="3 4" key="1">
    <citation type="submission" date="2016-10" db="EMBL/GenBank/DDBJ databases">
        <authorList>
            <person name="de Groot N.N."/>
        </authorList>
    </citation>
    <scope>NUCLEOTIDE SEQUENCE [LARGE SCALE GENOMIC DNA]</scope>
    <source>
        <strain evidence="3 4">HL3</strain>
    </source>
</reference>